<evidence type="ECO:0000259" key="3">
    <source>
        <dbReference type="Pfam" id="PF20434"/>
    </source>
</evidence>
<dbReference type="EMBL" id="LJKE01000125">
    <property type="protein sequence ID" value="KZD51182.1"/>
    <property type="molecule type" value="Genomic_DNA"/>
</dbReference>
<dbReference type="AlphaFoldDB" id="A0A164KRZ1"/>
<gene>
    <name evidence="4" type="ORF">B4088_6084</name>
</gene>
<dbReference type="RefSeq" id="WP_064774883.1">
    <property type="nucleotide sequence ID" value="NZ_LJKE01000125.1"/>
</dbReference>
<dbReference type="PANTHER" id="PTHR48081">
    <property type="entry name" value="AB HYDROLASE SUPERFAMILY PROTEIN C4A8.06C"/>
    <property type="match status" value="1"/>
</dbReference>
<comment type="caution">
    <text evidence="4">The sequence shown here is derived from an EMBL/GenBank/DDBJ whole genome shotgun (WGS) entry which is preliminary data.</text>
</comment>
<accession>A0A164KRZ1</accession>
<dbReference type="PATRIC" id="fig|1396.535.peg.3641"/>
<keyword evidence="2" id="KW-0812">Transmembrane</keyword>
<dbReference type="InterPro" id="IPR049492">
    <property type="entry name" value="BD-FAE-like_dom"/>
</dbReference>
<organism evidence="4 5">
    <name type="scientific">Bacillus cereus</name>
    <dbReference type="NCBI Taxonomy" id="1396"/>
    <lineage>
        <taxon>Bacteria</taxon>
        <taxon>Bacillati</taxon>
        <taxon>Bacillota</taxon>
        <taxon>Bacilli</taxon>
        <taxon>Bacillales</taxon>
        <taxon>Bacillaceae</taxon>
        <taxon>Bacillus</taxon>
        <taxon>Bacillus cereus group</taxon>
    </lineage>
</organism>
<feature type="domain" description="BD-FAE-like" evidence="3">
    <location>
        <begin position="54"/>
        <end position="229"/>
    </location>
</feature>
<reference evidence="4 5" key="1">
    <citation type="submission" date="2015-09" db="EMBL/GenBank/DDBJ databases">
        <title>Bacillus cereus food isolates.</title>
        <authorList>
            <person name="Boekhorst J."/>
        </authorList>
    </citation>
    <scope>NUCLEOTIDE SEQUENCE [LARGE SCALE GENOMIC DNA]</scope>
    <source>
        <strain evidence="4 5">B4088</strain>
    </source>
</reference>
<evidence type="ECO:0000313" key="5">
    <source>
        <dbReference type="Proteomes" id="UP000076482"/>
    </source>
</evidence>
<evidence type="ECO:0000313" key="4">
    <source>
        <dbReference type="EMBL" id="KZD51182.1"/>
    </source>
</evidence>
<dbReference type="PANTHER" id="PTHR48081:SF33">
    <property type="entry name" value="KYNURENINE FORMAMIDASE"/>
    <property type="match status" value="1"/>
</dbReference>
<dbReference type="Pfam" id="PF20434">
    <property type="entry name" value="BD-FAE"/>
    <property type="match status" value="1"/>
</dbReference>
<keyword evidence="2" id="KW-0472">Membrane</keyword>
<dbReference type="Gene3D" id="3.40.50.1820">
    <property type="entry name" value="alpha/beta hydrolase"/>
    <property type="match status" value="1"/>
</dbReference>
<evidence type="ECO:0000256" key="2">
    <source>
        <dbReference type="SAM" id="Phobius"/>
    </source>
</evidence>
<keyword evidence="1" id="KW-0378">Hydrolase</keyword>
<protein>
    <submittedName>
        <fullName evidence="4">Para-nitrobenzyl esterase (Intracellular esterase B)</fullName>
    </submittedName>
</protein>
<dbReference type="Proteomes" id="UP000076482">
    <property type="component" value="Unassembled WGS sequence"/>
</dbReference>
<name>A0A164KRZ1_BACCE</name>
<dbReference type="InterPro" id="IPR029058">
    <property type="entry name" value="AB_hydrolase_fold"/>
</dbReference>
<proteinExistence type="predicted"/>
<keyword evidence="2" id="KW-1133">Transmembrane helix</keyword>
<sequence>MKTKKIQLNPRLLITLFIFLISILGATFYYFHHTGRQEPKEITIKYGSNRMQTLNIYAPKVQSKEKLPVIIYVHGGGWRGGDKTNVSEKPNFFKEKGYAFISVNHRLSPEVKYEEMTSDISNAIKWVYDNADNYHLDRTQINLMGHSAGGHLIMLITTNPKYLSNVGLSSNVIRSTVNIDGPLDLVSFIGKYERYNKVFGTDQKIWEAASPVTYATNKNLPPMLLIAREKTSVETFMDKTKKPRNIVHYFEAKNLSHSQLTQFLGVSKTEESANMTDTVLEFLRSY</sequence>
<dbReference type="InterPro" id="IPR050300">
    <property type="entry name" value="GDXG_lipolytic_enzyme"/>
</dbReference>
<feature type="transmembrane region" description="Helical" evidence="2">
    <location>
        <begin position="12"/>
        <end position="31"/>
    </location>
</feature>
<dbReference type="GO" id="GO:0016787">
    <property type="term" value="F:hydrolase activity"/>
    <property type="evidence" value="ECO:0007669"/>
    <property type="project" value="UniProtKB-KW"/>
</dbReference>
<evidence type="ECO:0000256" key="1">
    <source>
        <dbReference type="ARBA" id="ARBA00022801"/>
    </source>
</evidence>
<dbReference type="SUPFAM" id="SSF53474">
    <property type="entry name" value="alpha/beta-Hydrolases"/>
    <property type="match status" value="1"/>
</dbReference>